<proteinExistence type="predicted"/>
<evidence type="ECO:0000313" key="2">
    <source>
        <dbReference type="Proteomes" id="UP000026960"/>
    </source>
</evidence>
<dbReference type="PANTHER" id="PTHR21277:SF44">
    <property type="entry name" value="TRANSCRIPTIONAL REGULATOR OF RNA POLII, SAGA, SUBUNIT"/>
    <property type="match status" value="1"/>
</dbReference>
<sequence length="77" mass="8976">MEIKQLIQTRLGHERSERYFRYLKMFLGSRMEKSMFDRVVVQTIGRENIRLHNHLLMSVLRNASLPAPHLGAPPGAM</sequence>
<dbReference type="Proteomes" id="UP000026960">
    <property type="component" value="Chromosome 2"/>
</dbReference>
<dbReference type="AlphaFoldDB" id="A0A0D3F071"/>
<dbReference type="GO" id="GO:0006357">
    <property type="term" value="P:regulation of transcription by RNA polymerase II"/>
    <property type="evidence" value="ECO:0007669"/>
    <property type="project" value="TreeGrafter"/>
</dbReference>
<dbReference type="PANTHER" id="PTHR21277">
    <property type="entry name" value="TRANSCRIPTIONAL ADAPTER 1"/>
    <property type="match status" value="1"/>
</dbReference>
<dbReference type="PaxDb" id="65489-OBART02G02320.1"/>
<dbReference type="EnsemblPlants" id="OBART02G02320.1">
    <property type="protein sequence ID" value="OBART02G02320.1"/>
    <property type="gene ID" value="OBART02G02320"/>
</dbReference>
<reference evidence="1" key="2">
    <citation type="submission" date="2015-03" db="UniProtKB">
        <authorList>
            <consortium name="EnsemblPlants"/>
        </authorList>
    </citation>
    <scope>IDENTIFICATION</scope>
</reference>
<accession>A0A0D3F071</accession>
<reference evidence="1" key="1">
    <citation type="journal article" date="2009" name="Rice">
        <title>De Novo Next Generation Sequencing of Plant Genomes.</title>
        <authorList>
            <person name="Rounsley S."/>
            <person name="Marri P.R."/>
            <person name="Yu Y."/>
            <person name="He R."/>
            <person name="Sisneros N."/>
            <person name="Goicoechea J.L."/>
            <person name="Lee S.J."/>
            <person name="Angelova A."/>
            <person name="Kudrna D."/>
            <person name="Luo M."/>
            <person name="Affourtit J."/>
            <person name="Desany B."/>
            <person name="Knight J."/>
            <person name="Niazi F."/>
            <person name="Egholm M."/>
            <person name="Wing R.A."/>
        </authorList>
    </citation>
    <scope>NUCLEOTIDE SEQUENCE [LARGE SCALE GENOMIC DNA]</scope>
    <source>
        <strain evidence="1">cv. IRGC 105608</strain>
    </source>
</reference>
<dbReference type="Gramene" id="OBART02G02320.1">
    <property type="protein sequence ID" value="OBART02G02320.1"/>
    <property type="gene ID" value="OBART02G02320"/>
</dbReference>
<evidence type="ECO:0000313" key="1">
    <source>
        <dbReference type="EnsemblPlants" id="OBART02G02320.1"/>
    </source>
</evidence>
<dbReference type="HOGENOM" id="CLU_2675133_0_0_1"/>
<dbReference type="InterPro" id="IPR024738">
    <property type="entry name" value="Hfi1/Tada1"/>
</dbReference>
<dbReference type="GO" id="GO:0000124">
    <property type="term" value="C:SAGA complex"/>
    <property type="evidence" value="ECO:0007669"/>
    <property type="project" value="TreeGrafter"/>
</dbReference>
<dbReference type="Pfam" id="PF12767">
    <property type="entry name" value="SAGA-Tad1"/>
    <property type="match status" value="1"/>
</dbReference>
<name>A0A0D3F071_9ORYZ</name>
<dbReference type="GO" id="GO:0003713">
    <property type="term" value="F:transcription coactivator activity"/>
    <property type="evidence" value="ECO:0007669"/>
    <property type="project" value="TreeGrafter"/>
</dbReference>
<dbReference type="STRING" id="65489.A0A0D3F071"/>
<protein>
    <submittedName>
        <fullName evidence="1">Uncharacterized protein</fullName>
    </submittedName>
</protein>
<organism evidence="1">
    <name type="scientific">Oryza barthii</name>
    <dbReference type="NCBI Taxonomy" id="65489"/>
    <lineage>
        <taxon>Eukaryota</taxon>
        <taxon>Viridiplantae</taxon>
        <taxon>Streptophyta</taxon>
        <taxon>Embryophyta</taxon>
        <taxon>Tracheophyta</taxon>
        <taxon>Spermatophyta</taxon>
        <taxon>Magnoliopsida</taxon>
        <taxon>Liliopsida</taxon>
        <taxon>Poales</taxon>
        <taxon>Poaceae</taxon>
        <taxon>BOP clade</taxon>
        <taxon>Oryzoideae</taxon>
        <taxon>Oryzeae</taxon>
        <taxon>Oryzinae</taxon>
        <taxon>Oryza</taxon>
    </lineage>
</organism>
<keyword evidence="2" id="KW-1185">Reference proteome</keyword>